<keyword evidence="2" id="KW-1185">Reference proteome</keyword>
<dbReference type="EMBL" id="BORQ01000003">
    <property type="protein sequence ID" value="GIO31974.1"/>
    <property type="molecule type" value="Genomic_DNA"/>
</dbReference>
<dbReference type="AlphaFoldDB" id="A0A920CCI9"/>
<name>A0A920CCI9_9BACL</name>
<accession>A0A920CCI9</accession>
<dbReference type="RefSeq" id="WP_160044278.1">
    <property type="nucleotide sequence ID" value="NZ_BORQ01000003.1"/>
</dbReference>
<reference evidence="1" key="1">
    <citation type="submission" date="2021-03" db="EMBL/GenBank/DDBJ databases">
        <title>Antimicrobial resistance genes in bacteria isolated from Japanese honey, and their potential for conferring macrolide and lincosamide resistance in the American foulbrood pathogen Paenibacillus larvae.</title>
        <authorList>
            <person name="Okamoto M."/>
            <person name="Kumagai M."/>
            <person name="Kanamori H."/>
            <person name="Takamatsu D."/>
        </authorList>
    </citation>
    <scope>NUCLEOTIDE SEQUENCE</scope>
    <source>
        <strain evidence="1">J2TS6</strain>
    </source>
</reference>
<organism evidence="1 2">
    <name type="scientific">Paenibacillus albilobatus</name>
    <dbReference type="NCBI Taxonomy" id="2716884"/>
    <lineage>
        <taxon>Bacteria</taxon>
        <taxon>Bacillati</taxon>
        <taxon>Bacillota</taxon>
        <taxon>Bacilli</taxon>
        <taxon>Bacillales</taxon>
        <taxon>Paenibacillaceae</taxon>
        <taxon>Paenibacillus</taxon>
    </lineage>
</organism>
<protein>
    <submittedName>
        <fullName evidence="1">Uncharacterized protein</fullName>
    </submittedName>
</protein>
<evidence type="ECO:0000313" key="1">
    <source>
        <dbReference type="EMBL" id="GIO31974.1"/>
    </source>
</evidence>
<dbReference type="Proteomes" id="UP000679779">
    <property type="component" value="Unassembled WGS sequence"/>
</dbReference>
<proteinExistence type="predicted"/>
<gene>
    <name evidence="1" type="ORF">J2TS6_31150</name>
</gene>
<sequence length="61" mass="7160">MRDEKEFGSEARTDGEHPAQIRLDILKVLEQCGIHPDNWHHYCKQQNRLVRSDSIRFNPSG</sequence>
<comment type="caution">
    <text evidence="1">The sequence shown here is derived from an EMBL/GenBank/DDBJ whole genome shotgun (WGS) entry which is preliminary data.</text>
</comment>
<evidence type="ECO:0000313" key="2">
    <source>
        <dbReference type="Proteomes" id="UP000679779"/>
    </source>
</evidence>